<dbReference type="Proteomes" id="UP000193719">
    <property type="component" value="Unassembled WGS sequence"/>
</dbReference>
<dbReference type="Gene3D" id="3.40.50.1820">
    <property type="entry name" value="alpha/beta hydrolase"/>
    <property type="match status" value="1"/>
</dbReference>
<gene>
    <name evidence="3" type="ORF">BCR36DRAFT_415823</name>
</gene>
<dbReference type="OrthoDB" id="294702at2759"/>
<protein>
    <recommendedName>
        <fullName evidence="5">AB hydrolase-1 domain-containing protein</fullName>
    </recommendedName>
</protein>
<keyword evidence="4" id="KW-1185">Reference proteome</keyword>
<organism evidence="3 4">
    <name type="scientific">Piromyces finnis</name>
    <dbReference type="NCBI Taxonomy" id="1754191"/>
    <lineage>
        <taxon>Eukaryota</taxon>
        <taxon>Fungi</taxon>
        <taxon>Fungi incertae sedis</taxon>
        <taxon>Chytridiomycota</taxon>
        <taxon>Chytridiomycota incertae sedis</taxon>
        <taxon>Neocallimastigomycetes</taxon>
        <taxon>Neocallimastigales</taxon>
        <taxon>Neocallimastigaceae</taxon>
        <taxon>Piromyces</taxon>
    </lineage>
</organism>
<dbReference type="STRING" id="1754191.A0A1Y1UZ51"/>
<dbReference type="EMBL" id="MCFH01000057">
    <property type="protein sequence ID" value="ORX42975.1"/>
    <property type="molecule type" value="Genomic_DNA"/>
</dbReference>
<dbReference type="AlphaFoldDB" id="A0A1Y1UZ51"/>
<sequence>MGQCTYTIFILMEFSGGKWVKKMNNWIQQVEDYLLNKIMKHKEKINSFEQIGSLEIKIQEQNSNSLQNGTHSNITVKSYDYSQDSNSYIISNNDKDYKKMAKEENLKPNEPKKEINSYVHYNKAITKVDNETQFYSFGHSASPLPPSLNNHNQKLHGNKILTTTDSSTLNERINNTDPTNNINPDRSKENEWFVNDILQKEQHNIKMINETSSSFSISSLPLGKIPPLSFTISPLTKSSQTSSSIQTPSLVSNSSIININDRNINSSNNNDNNTTTDNNNNNNNDNNDNNDNNKIKTMNNNNNNINNSGNNNNNNNNNIHNHSSTINSSSSNIKKTKISLFYKLFLFLCQMVYFSILILLVYRGIINYFDNKILYTIPGQITKINSQDKEYSLHIQCLGQGPVTILFESGLFISSYLLWQETYQRTSTFTKSCIYDRAGYGWSEMGSLPRTQEQEINELTELLNQSNLDGPFLLVSHSYGSLLSTSFAIHNKNKIKGMILVEPFFVTSNFNISNYLFYNFNNLKNTLYWSGFNSAISKDIFSISTIENNIGLPMDILSNNIEKQLIRNTKLFKTVYSEIENYNTLLNQNNESLNSLKELVYDIPIKIILGDQTINQNSCIEGVEGDECRIKNNHNINYFNLVNDFCEWDNCDIKIAENSGYYVPLERLDIIITMIYDFIQ</sequence>
<feature type="transmembrane region" description="Helical" evidence="2">
    <location>
        <begin position="340"/>
        <end position="362"/>
    </location>
</feature>
<dbReference type="InterPro" id="IPR029058">
    <property type="entry name" value="AB_hydrolase_fold"/>
</dbReference>
<proteinExistence type="predicted"/>
<evidence type="ECO:0000313" key="3">
    <source>
        <dbReference type="EMBL" id="ORX42975.1"/>
    </source>
</evidence>
<evidence type="ECO:0008006" key="5">
    <source>
        <dbReference type="Google" id="ProtNLM"/>
    </source>
</evidence>
<keyword evidence="2" id="KW-0472">Membrane</keyword>
<reference evidence="3 4" key="2">
    <citation type="submission" date="2016-08" db="EMBL/GenBank/DDBJ databases">
        <title>Pervasive Adenine N6-methylation of Active Genes in Fungi.</title>
        <authorList>
            <consortium name="DOE Joint Genome Institute"/>
            <person name="Mondo S.J."/>
            <person name="Dannebaum R.O."/>
            <person name="Kuo R.C."/>
            <person name="Labutti K."/>
            <person name="Haridas S."/>
            <person name="Kuo A."/>
            <person name="Salamov A."/>
            <person name="Ahrendt S.R."/>
            <person name="Lipzen A."/>
            <person name="Sullivan W."/>
            <person name="Andreopoulos W.B."/>
            <person name="Clum A."/>
            <person name="Lindquist E."/>
            <person name="Daum C."/>
            <person name="Ramamoorthy G.K."/>
            <person name="Gryganskyi A."/>
            <person name="Culley D."/>
            <person name="Magnuson J.K."/>
            <person name="James T.Y."/>
            <person name="O'Malley M.A."/>
            <person name="Stajich J.E."/>
            <person name="Spatafora J.W."/>
            <person name="Visel A."/>
            <person name="Grigoriev I.V."/>
        </authorList>
    </citation>
    <scope>NUCLEOTIDE SEQUENCE [LARGE SCALE GENOMIC DNA]</scope>
    <source>
        <strain evidence="4">finn</strain>
    </source>
</reference>
<evidence type="ECO:0000313" key="4">
    <source>
        <dbReference type="Proteomes" id="UP000193719"/>
    </source>
</evidence>
<keyword evidence="2" id="KW-1133">Transmembrane helix</keyword>
<accession>A0A1Y1UZ51</accession>
<keyword evidence="2" id="KW-0812">Transmembrane</keyword>
<dbReference type="SUPFAM" id="SSF53474">
    <property type="entry name" value="alpha/beta-Hydrolases"/>
    <property type="match status" value="1"/>
</dbReference>
<comment type="caution">
    <text evidence="3">The sequence shown here is derived from an EMBL/GenBank/DDBJ whole genome shotgun (WGS) entry which is preliminary data.</text>
</comment>
<reference evidence="3 4" key="1">
    <citation type="submission" date="2016-08" db="EMBL/GenBank/DDBJ databases">
        <title>Genomes of anaerobic fungi encode conserved fungal cellulosomes for biomass hydrolysis.</title>
        <authorList>
            <consortium name="DOE Joint Genome Institute"/>
            <person name="Haitjema C.H."/>
            <person name="Gilmore S.P."/>
            <person name="Henske J.K."/>
            <person name="Solomon K.V."/>
            <person name="De Groot R."/>
            <person name="Kuo A."/>
            <person name="Mondo S.J."/>
            <person name="Salamov A.A."/>
            <person name="Labutti K."/>
            <person name="Zhao Z."/>
            <person name="Chiniquy J."/>
            <person name="Barry K."/>
            <person name="Brewer H.M."/>
            <person name="Purvine S.O."/>
            <person name="Wright A.T."/>
            <person name="Boxma B."/>
            <person name="Van Alen T."/>
            <person name="Hackstein J.H."/>
            <person name="Baker S.E."/>
            <person name="Grigoriev I.V."/>
            <person name="O'Malley M.A."/>
        </authorList>
    </citation>
    <scope>NUCLEOTIDE SEQUENCE [LARGE SCALE GENOMIC DNA]</scope>
    <source>
        <strain evidence="4">finn</strain>
    </source>
</reference>
<evidence type="ECO:0000256" key="1">
    <source>
        <dbReference type="SAM" id="MobiDB-lite"/>
    </source>
</evidence>
<name>A0A1Y1UZ51_9FUNG</name>
<evidence type="ECO:0000256" key="2">
    <source>
        <dbReference type="SAM" id="Phobius"/>
    </source>
</evidence>
<feature type="region of interest" description="Disordered" evidence="1">
    <location>
        <begin position="261"/>
        <end position="330"/>
    </location>
</feature>